<reference evidence="2 3" key="1">
    <citation type="submission" date="2009-08" db="EMBL/GenBank/DDBJ databases">
        <title>The Genome Sequence of Spizellomyces punctatus strain DAOM BR117.</title>
        <authorList>
            <consortium name="The Broad Institute Genome Sequencing Platform"/>
            <person name="Russ C."/>
            <person name="Cuomo C."/>
            <person name="Shea T."/>
            <person name="Young S.K."/>
            <person name="Zeng Q."/>
            <person name="Koehrsen M."/>
            <person name="Haas B."/>
            <person name="Borodovsky M."/>
            <person name="Guigo R."/>
            <person name="Alvarado L."/>
            <person name="Berlin A."/>
            <person name="Bochicchio J."/>
            <person name="Borenstein D."/>
            <person name="Chapman S."/>
            <person name="Chen Z."/>
            <person name="Engels R."/>
            <person name="Freedman E."/>
            <person name="Gellesch M."/>
            <person name="Goldberg J."/>
            <person name="Griggs A."/>
            <person name="Gujja S."/>
            <person name="Heiman D."/>
            <person name="Hepburn T."/>
            <person name="Howarth C."/>
            <person name="Jen D."/>
            <person name="Larson L."/>
            <person name="Lewis B."/>
            <person name="Mehta T."/>
            <person name="Park D."/>
            <person name="Pearson M."/>
            <person name="Roberts A."/>
            <person name="Saif S."/>
            <person name="Shenoy N."/>
            <person name="Sisk P."/>
            <person name="Stolte C."/>
            <person name="Sykes S."/>
            <person name="Thomson T."/>
            <person name="Walk T."/>
            <person name="White J."/>
            <person name="Yandava C."/>
            <person name="Burger G."/>
            <person name="Gray M.W."/>
            <person name="Holland P.W.H."/>
            <person name="King N."/>
            <person name="Lang F.B.F."/>
            <person name="Roger A.J."/>
            <person name="Ruiz-Trillo I."/>
            <person name="Lander E."/>
            <person name="Nusbaum C."/>
        </authorList>
    </citation>
    <scope>NUCLEOTIDE SEQUENCE [LARGE SCALE GENOMIC DNA]</scope>
    <source>
        <strain evidence="2 3">DAOM BR117</strain>
    </source>
</reference>
<dbReference type="Gene3D" id="1.20.920.60">
    <property type="match status" value="1"/>
</dbReference>
<gene>
    <name evidence="2" type="ORF">SPPG_04370</name>
</gene>
<name>A0A0L0HGT9_SPIPD</name>
<evidence type="ECO:0000313" key="2">
    <source>
        <dbReference type="EMBL" id="KND00024.1"/>
    </source>
</evidence>
<dbReference type="PANTHER" id="PTHR46788">
    <property type="entry name" value="EF-HAND CALCIUM-BINDING DOMAIN-CONTAINING PROTEIN 5"/>
    <property type="match status" value="1"/>
</dbReference>
<dbReference type="Proteomes" id="UP000053201">
    <property type="component" value="Unassembled WGS sequence"/>
</dbReference>
<dbReference type="RefSeq" id="XP_016608063.1">
    <property type="nucleotide sequence ID" value="XM_016752610.1"/>
</dbReference>
<dbReference type="InParanoid" id="A0A0L0HGT9"/>
<dbReference type="OMA" id="THADITH"/>
<feature type="region of interest" description="Disordered" evidence="1">
    <location>
        <begin position="99"/>
        <end position="123"/>
    </location>
</feature>
<accession>A0A0L0HGT9</accession>
<organism evidence="2 3">
    <name type="scientific">Spizellomyces punctatus (strain DAOM BR117)</name>
    <dbReference type="NCBI Taxonomy" id="645134"/>
    <lineage>
        <taxon>Eukaryota</taxon>
        <taxon>Fungi</taxon>
        <taxon>Fungi incertae sedis</taxon>
        <taxon>Chytridiomycota</taxon>
        <taxon>Chytridiomycota incertae sedis</taxon>
        <taxon>Chytridiomycetes</taxon>
        <taxon>Spizellomycetales</taxon>
        <taxon>Spizellomycetaceae</taxon>
        <taxon>Spizellomyces</taxon>
    </lineage>
</organism>
<dbReference type="EMBL" id="KQ257456">
    <property type="protein sequence ID" value="KND00024.1"/>
    <property type="molecule type" value="Genomic_DNA"/>
</dbReference>
<protein>
    <submittedName>
        <fullName evidence="2">Uncharacterized protein</fullName>
    </submittedName>
</protein>
<sequence>MADDENVSTTTGTGMVTSSVPASQSFLDTLAQSRAQSPPTLLDKDIRDLAIKTLASDFLNVSDANVALRAYLVETTLPACVLAMEALIKNVLKGNRLESDGTLLPLEPDEKDGKQDNKEKQKDTIDSINWLAQHLYRNNPRFANFTSPTPSPYLTSLTTTTTLLKSRLFDIEATAQAKKRAQEIQKRQEMEREARMEKEKQAERIKVFKELFGTVFKRWCQRLWRVSPGFVYHFEVLEAYKKIFGTDTLQSTPDLLSKLNSLIASLPSLSPTPTSRPSSATSTLSAPKYTLEDYTTTHLSLTSTWTIADLQLFLSKLSAHIDSTGETLKTGFTTSFFSPVIEAPTSDAWIKTISTAIDTFNDEDDTVDVQGVVELWKGFQNELGTKSIAEIEAEYRGFCKMVSSLLGVKTFQGLMAHFRRTLPTNGEGGEGRTFTPPTDVTTTTAAVPASITAGDTVVDITQALTTIFYTLTETTTLTTKSLTILLTPQETFPELSSLTEHIPTSDLTLQEFIEYLSPVFSNLSPEETGRLLTHLRETALSIRLSALFERLSGGKGVIDPTVLSSLLDRIEESNLSAGQELGDLQIQAFDATKEWLQGSTQMDQKEFIQKGTHIFSADPSESITVLSKISKSLDTISAPKTNEEEKYTQTLQTLETLTKDPTQPLETLTKTFLQTIHKILPLEMEISLQHGSQTIYTINTTTPESEPLSNPFILPISTPILNGTFTINNPPPTPFFSQSTEILCRIIQSVVDLNDALVFARDFKVGCGGEVFVCVPGNVFRVLDNVQEKREGDRWARPLGMELVRMGPEDPEWPDLQPPTTTYTSLPPLLLKAPTETFLFPQTPTPLKDLNTLIPTPNNPHLLLPKLRLYGAKTALVSLDARVVRELKSYRRPPAVVKRVVRGVLYLCGVAPAKVKTWHTLLTYLTPALLTTLQTHIPTNTPKPHIRRAKRVLRRLPEDVEARGSLPARVLREWCLGVIEVWEGARKRIDRGGGDDVVVGDVEQVPNNDLEEEEDGEDVDESDDDEVEEGEEGEDLQEDLQEGGQDLDEGTLESRPLDSDQEPLENLTL</sequence>
<dbReference type="PANTHER" id="PTHR46788:SF1">
    <property type="entry name" value="EF-HAND CALCIUM-BINDING DOMAIN-CONTAINING PROTEIN 5"/>
    <property type="match status" value="1"/>
</dbReference>
<feature type="region of interest" description="Disordered" evidence="1">
    <location>
        <begin position="993"/>
        <end position="1069"/>
    </location>
</feature>
<keyword evidence="3" id="KW-1185">Reference proteome</keyword>
<evidence type="ECO:0000256" key="1">
    <source>
        <dbReference type="SAM" id="MobiDB-lite"/>
    </source>
</evidence>
<dbReference type="STRING" id="645134.A0A0L0HGT9"/>
<feature type="compositionally biased region" description="Basic and acidic residues" evidence="1">
    <location>
        <begin position="111"/>
        <end position="123"/>
    </location>
</feature>
<dbReference type="CDD" id="cd22968">
    <property type="entry name" value="DD_EFCAB5"/>
    <property type="match status" value="1"/>
</dbReference>
<dbReference type="VEuPathDB" id="FungiDB:SPPG_04370"/>
<proteinExistence type="predicted"/>
<feature type="compositionally biased region" description="Acidic residues" evidence="1">
    <location>
        <begin position="1009"/>
        <end position="1051"/>
    </location>
</feature>
<dbReference type="AlphaFoldDB" id="A0A0L0HGT9"/>
<dbReference type="OrthoDB" id="199400at2759"/>
<dbReference type="GeneID" id="27687822"/>
<evidence type="ECO:0000313" key="3">
    <source>
        <dbReference type="Proteomes" id="UP000053201"/>
    </source>
</evidence>